<evidence type="ECO:0000313" key="6">
    <source>
        <dbReference type="Proteomes" id="UP000315496"/>
    </source>
</evidence>
<dbReference type="VEuPathDB" id="GiardiaDB:GMRT_10308"/>
<evidence type="ECO:0000256" key="1">
    <source>
        <dbReference type="ARBA" id="ARBA00005945"/>
    </source>
</evidence>
<proteinExistence type="inferred from homology"/>
<dbReference type="Proteomes" id="UP000315496">
    <property type="component" value="Chromosome 1"/>
</dbReference>
<comment type="similarity">
    <text evidence="1 3">Belongs to the VPS29 family.</text>
</comment>
<evidence type="ECO:0000256" key="3">
    <source>
        <dbReference type="RuleBase" id="RU362040"/>
    </source>
</evidence>
<organism evidence="5 6">
    <name type="scientific">Giardia muris</name>
    <dbReference type="NCBI Taxonomy" id="5742"/>
    <lineage>
        <taxon>Eukaryota</taxon>
        <taxon>Metamonada</taxon>
        <taxon>Diplomonadida</taxon>
        <taxon>Hexamitidae</taxon>
        <taxon>Giardiinae</taxon>
        <taxon>Giardia</taxon>
    </lineage>
</organism>
<dbReference type="Pfam" id="PF12850">
    <property type="entry name" value="Metallophos_2"/>
    <property type="match status" value="1"/>
</dbReference>
<dbReference type="InterPro" id="IPR024654">
    <property type="entry name" value="Calcineurin-like_PHP_lpxH"/>
</dbReference>
<feature type="domain" description="Calcineurin-like phosphoesterase" evidence="4">
    <location>
        <begin position="4"/>
        <end position="143"/>
    </location>
</feature>
<dbReference type="AlphaFoldDB" id="A0A4Z1T737"/>
<keyword evidence="6" id="KW-1185">Reference proteome</keyword>
<dbReference type="EMBL" id="VDLU01000001">
    <property type="protein sequence ID" value="TNJ29883.1"/>
    <property type="molecule type" value="Genomic_DNA"/>
</dbReference>
<sequence>MQHILVIGDVNIPYRAFQIPVQFRELFHPRRINHIVVTGNVTSAGVISFLKTIKTDLHAVRGPYDETSYPEFETRHYLGYNITVMNGHQCIPLGNSRQAAAFGKVYDSDIVCCGCSYKPFAGIVDNVLIIKPGSLTGSIADQELGYSNDDDLISVSKSQAGDSAESLIDQEGGHTFVPRPGKVYPSIPYLNTPSFILLGISRTDPMISVFTYYIQDAKLVVKSEKFLLPRRNLTHDPRVEMLAQPPYQQSYANQQQFPIQGQMSAGMQPYATYPIVSGYPAQ</sequence>
<evidence type="ECO:0000256" key="2">
    <source>
        <dbReference type="ARBA" id="ARBA00017767"/>
    </source>
</evidence>
<dbReference type="InterPro" id="IPR000979">
    <property type="entry name" value="Phosphodiesterase_MJ0936/Vps29"/>
</dbReference>
<dbReference type="NCBIfam" id="TIGR00040">
    <property type="entry name" value="yfcE"/>
    <property type="match status" value="1"/>
</dbReference>
<dbReference type="PANTHER" id="PTHR11124">
    <property type="entry name" value="VACUOLAR SORTING PROTEIN VPS29"/>
    <property type="match status" value="1"/>
</dbReference>
<reference evidence="5 6" key="1">
    <citation type="submission" date="2019-05" db="EMBL/GenBank/DDBJ databases">
        <title>The compact genome of Giardia muris reveals important steps in the evolution of intestinal protozoan parasites.</title>
        <authorList>
            <person name="Xu F."/>
            <person name="Jimenez-Gonzalez A."/>
            <person name="Einarsson E."/>
            <person name="Astvaldsson A."/>
            <person name="Peirasmaki D."/>
            <person name="Eckmann L."/>
            <person name="Andersson J.O."/>
            <person name="Svard S.G."/>
            <person name="Jerlstrom-Hultqvist J."/>
        </authorList>
    </citation>
    <scope>NUCLEOTIDE SEQUENCE [LARGE SCALE GENOMIC DNA]</scope>
    <source>
        <strain evidence="5 6">Roberts-Thomson</strain>
    </source>
</reference>
<evidence type="ECO:0000259" key="4">
    <source>
        <dbReference type="Pfam" id="PF12850"/>
    </source>
</evidence>
<protein>
    <recommendedName>
        <fullName evidence="2 3">Vacuolar protein sorting-associated protein 29</fullName>
    </recommendedName>
</protein>
<accession>A0A4Z1T737</accession>
<comment type="caution">
    <text evidence="5">The sequence shown here is derived from an EMBL/GenBank/DDBJ whole genome shotgun (WGS) entry which is preliminary data.</text>
</comment>
<name>A0A4Z1T737_GIAMU</name>
<dbReference type="OrthoDB" id="10258130at2759"/>
<evidence type="ECO:0000313" key="5">
    <source>
        <dbReference type="EMBL" id="TNJ29883.1"/>
    </source>
</evidence>
<dbReference type="InterPro" id="IPR029052">
    <property type="entry name" value="Metallo-depent_PP-like"/>
</dbReference>
<dbReference type="Gene3D" id="3.60.21.10">
    <property type="match status" value="1"/>
</dbReference>
<gene>
    <name evidence="5" type="ORF">GMRT_10308</name>
</gene>
<dbReference type="SUPFAM" id="SSF56300">
    <property type="entry name" value="Metallo-dependent phosphatases"/>
    <property type="match status" value="1"/>
</dbReference>